<evidence type="ECO:0000256" key="2">
    <source>
        <dbReference type="ARBA" id="ARBA00007511"/>
    </source>
</evidence>
<dbReference type="InterPro" id="IPR005496">
    <property type="entry name" value="Integral_membrane_TerC"/>
</dbReference>
<dbReference type="PANTHER" id="PTHR30238">
    <property type="entry name" value="MEMBRANE BOUND PREDICTED REDOX MODULATOR"/>
    <property type="match status" value="1"/>
</dbReference>
<accession>A0ABY4RLT7</accession>
<keyword evidence="3 6" id="KW-0812">Transmembrane</keyword>
<comment type="subcellular location">
    <subcellularLocation>
        <location evidence="1">Membrane</location>
        <topology evidence="1">Multi-pass membrane protein</topology>
    </subcellularLocation>
</comment>
<evidence type="ECO:0000256" key="4">
    <source>
        <dbReference type="ARBA" id="ARBA00022989"/>
    </source>
</evidence>
<dbReference type="EMBL" id="CP027059">
    <property type="protein sequence ID" value="UQZ82282.1"/>
    <property type="molecule type" value="Genomic_DNA"/>
</dbReference>
<keyword evidence="8" id="KW-1185">Reference proteome</keyword>
<comment type="similarity">
    <text evidence="2">Belongs to the TerC family.</text>
</comment>
<feature type="transmembrane region" description="Helical" evidence="6">
    <location>
        <begin position="160"/>
        <end position="180"/>
    </location>
</feature>
<feature type="transmembrane region" description="Helical" evidence="6">
    <location>
        <begin position="192"/>
        <end position="215"/>
    </location>
</feature>
<evidence type="ECO:0000256" key="3">
    <source>
        <dbReference type="ARBA" id="ARBA00022692"/>
    </source>
</evidence>
<reference evidence="7" key="1">
    <citation type="submission" date="2018-02" db="EMBL/GenBank/DDBJ databases">
        <authorList>
            <person name="Kim S.-K."/>
            <person name="Jung H.-I."/>
            <person name="Lee S.-W."/>
        </authorList>
    </citation>
    <scope>NUCLEOTIDE SEQUENCE</scope>
    <source>
        <strain evidence="7">SK3146</strain>
    </source>
</reference>
<organism evidence="7 8">
    <name type="scientific">Paenibacillus konkukensis</name>
    <dbReference type="NCBI Taxonomy" id="2020716"/>
    <lineage>
        <taxon>Bacteria</taxon>
        <taxon>Bacillati</taxon>
        <taxon>Bacillota</taxon>
        <taxon>Bacilli</taxon>
        <taxon>Bacillales</taxon>
        <taxon>Paenibacillaceae</taxon>
        <taxon>Paenibacillus</taxon>
    </lineage>
</organism>
<evidence type="ECO:0000256" key="6">
    <source>
        <dbReference type="SAM" id="Phobius"/>
    </source>
</evidence>
<evidence type="ECO:0000313" key="7">
    <source>
        <dbReference type="EMBL" id="UQZ82282.1"/>
    </source>
</evidence>
<feature type="transmembrane region" description="Helical" evidence="6">
    <location>
        <begin position="6"/>
        <end position="31"/>
    </location>
</feature>
<keyword evidence="5 6" id="KW-0472">Membrane</keyword>
<protein>
    <submittedName>
        <fullName evidence="7">Integral membrane protein TerC family protein</fullName>
    </submittedName>
</protein>
<name>A0ABY4RLT7_9BACL</name>
<dbReference type="PANTHER" id="PTHR30238:SF4">
    <property type="entry name" value="SLL1022 PROTEIN"/>
    <property type="match status" value="1"/>
</dbReference>
<gene>
    <name evidence="7" type="ORF">SK3146_01439</name>
</gene>
<reference evidence="7" key="2">
    <citation type="journal article" date="2021" name="J Anim Sci Technol">
        <title>Complete genome sequence of Paenibacillus konkukensis sp. nov. SK3146 as a potential probiotic strain.</title>
        <authorList>
            <person name="Jung H.I."/>
            <person name="Park S."/>
            <person name="Niu K.M."/>
            <person name="Lee S.W."/>
            <person name="Kothari D."/>
            <person name="Yi K.J."/>
            <person name="Kim S.K."/>
        </authorList>
    </citation>
    <scope>NUCLEOTIDE SEQUENCE</scope>
    <source>
        <strain evidence="7">SK3146</strain>
    </source>
</reference>
<dbReference type="Proteomes" id="UP001057134">
    <property type="component" value="Chromosome"/>
</dbReference>
<evidence type="ECO:0000256" key="1">
    <source>
        <dbReference type="ARBA" id="ARBA00004141"/>
    </source>
</evidence>
<evidence type="ECO:0000313" key="8">
    <source>
        <dbReference type="Proteomes" id="UP001057134"/>
    </source>
</evidence>
<feature type="transmembrane region" description="Helical" evidence="6">
    <location>
        <begin position="124"/>
        <end position="148"/>
    </location>
</feature>
<keyword evidence="4 6" id="KW-1133">Transmembrane helix</keyword>
<dbReference type="Pfam" id="PF03741">
    <property type="entry name" value="TerC"/>
    <property type="match status" value="1"/>
</dbReference>
<feature type="transmembrane region" description="Helical" evidence="6">
    <location>
        <begin position="43"/>
        <end position="64"/>
    </location>
</feature>
<dbReference type="RefSeq" id="WP_249864434.1">
    <property type="nucleotide sequence ID" value="NZ_CP027059.1"/>
</dbReference>
<sequence length="231" mass="24691">MDVGWMLLGLAQIMLINIVLSGDNAVVIALACRNLPAEQQRKAIFLGSGGAIALRVVLTFAAAWLLQIPYVQPAGGLLLLWIAFKLLMNDEREEQTASSRHLGAAVRTIITADLVMSLDNVLAVAGAASGNLLLIGLGLASSIPLVIWGSQFLMKLMNRFPVIVLLGVGLLGYTAGKMILSDDTVAQWVHSLSPAVHTAIPLLLGASVVAAGRALERRRRHKRRQMQADCS</sequence>
<evidence type="ECO:0000256" key="5">
    <source>
        <dbReference type="ARBA" id="ARBA00023136"/>
    </source>
</evidence>
<dbReference type="NCBIfam" id="TIGR03717">
    <property type="entry name" value="R_switched_YjbE"/>
    <property type="match status" value="1"/>
</dbReference>
<proteinExistence type="inferred from homology"/>
<dbReference type="InterPro" id="IPR022301">
    <property type="entry name" value="Integral_membrane_YjbE"/>
</dbReference>